<protein>
    <submittedName>
        <fullName evidence="1">Uncharacterized protein</fullName>
    </submittedName>
</protein>
<comment type="caution">
    <text evidence="1">The sequence shown here is derived from an EMBL/GenBank/DDBJ whole genome shotgun (WGS) entry which is preliminary data.</text>
</comment>
<proteinExistence type="predicted"/>
<keyword evidence="2" id="KW-1185">Reference proteome</keyword>
<dbReference type="EMBL" id="ALAB01000002">
    <property type="protein sequence ID" value="EJI86731.1"/>
    <property type="molecule type" value="Genomic_DNA"/>
</dbReference>
<sequence length="152" mass="17245">MLATLFLSDEEKARSSATSCFKSYTEILNKAVSDDVDSVTVRVLEKTSLIAFSRGSIGDVGTFSESYQQYFSCTTSNATGRTLSITETQQMPIVLEEVPWLSEFSDNYVDNDEKFFYIYLFNFNAGAFTYEAKKKYNNTQLYEHIITTASKQ</sequence>
<dbReference type="Proteomes" id="UP000012043">
    <property type="component" value="Unassembled WGS sequence"/>
</dbReference>
<name>J1QM89_9ALTE</name>
<gene>
    <name evidence="1" type="ORF">AEST_02770</name>
</gene>
<reference evidence="1 2" key="1">
    <citation type="journal article" date="2012" name="J. Bacteriol.">
        <title>Genome Sequence of Pectin-Degrading Alishewanella aestuarii Strain B11T, Isolated from Tidal Flat Sediment.</title>
        <authorList>
            <person name="Jung J."/>
            <person name="Choi S."/>
            <person name="Chun J."/>
            <person name="Park W."/>
        </authorList>
    </citation>
    <scope>NUCLEOTIDE SEQUENCE [LARGE SCALE GENOMIC DNA]</scope>
    <source>
        <strain evidence="1 2">B11</strain>
    </source>
</reference>
<evidence type="ECO:0000313" key="2">
    <source>
        <dbReference type="Proteomes" id="UP000012043"/>
    </source>
</evidence>
<dbReference type="AlphaFoldDB" id="J1QM89"/>
<accession>J1QM89</accession>
<organism evidence="1 2">
    <name type="scientific">Alishewanella aestuarii B11</name>
    <dbReference type="NCBI Taxonomy" id="1197174"/>
    <lineage>
        <taxon>Bacteria</taxon>
        <taxon>Pseudomonadati</taxon>
        <taxon>Pseudomonadota</taxon>
        <taxon>Gammaproteobacteria</taxon>
        <taxon>Alteromonadales</taxon>
        <taxon>Alteromonadaceae</taxon>
        <taxon>Alishewanella</taxon>
    </lineage>
</organism>
<evidence type="ECO:0000313" key="1">
    <source>
        <dbReference type="EMBL" id="EJI86731.1"/>
    </source>
</evidence>